<comment type="cofactor">
    <cofactor evidence="5">
        <name>[4Fe-4S] cluster</name>
        <dbReference type="ChEBI" id="CHEBI:49883"/>
    </cofactor>
    <text evidence="5">Binds 1 [4Fe-4S] cluster per subunit.</text>
</comment>
<feature type="binding site" evidence="5">
    <location>
        <position position="97"/>
    </location>
    <ligand>
        <name>[4Fe-4S] cluster</name>
        <dbReference type="ChEBI" id="CHEBI:49883"/>
    </ligand>
</feature>
<evidence type="ECO:0000313" key="6">
    <source>
        <dbReference type="EMBL" id="MEE6147293.1"/>
    </source>
</evidence>
<feature type="active site" description="Proton donor" evidence="5">
    <location>
        <position position="127"/>
    </location>
</feature>
<keyword evidence="1 5" id="KW-0004">4Fe-4S</keyword>
<feature type="binding site" evidence="5">
    <location>
        <position position="218"/>
    </location>
    <ligand>
        <name>isopentenyl diphosphate</name>
        <dbReference type="ChEBI" id="CHEBI:128769"/>
    </ligand>
</feature>
<name>A0ABU7R9M9_9ACTN</name>
<accession>A0ABU7R9M9</accession>
<gene>
    <name evidence="5 6" type="primary">ispH</name>
    <name evidence="6" type="ORF">VXJ25_04715</name>
</gene>
<dbReference type="Gene3D" id="3.40.50.11270">
    <property type="match status" value="1"/>
</dbReference>
<dbReference type="RefSeq" id="WP_330958055.1">
    <property type="nucleotide sequence ID" value="NZ_JAZGJQ010000003.1"/>
</dbReference>
<feature type="binding site" evidence="5">
    <location>
        <position position="75"/>
    </location>
    <ligand>
        <name>isopentenyl diphosphate</name>
        <dbReference type="ChEBI" id="CHEBI:128769"/>
    </ligand>
</feature>
<keyword evidence="5 6" id="KW-0560">Oxidoreductase</keyword>
<feature type="binding site" evidence="5">
    <location>
        <position position="220"/>
    </location>
    <ligand>
        <name>(2E)-4-hydroxy-3-methylbut-2-enyl diphosphate</name>
        <dbReference type="ChEBI" id="CHEBI:128753"/>
    </ligand>
</feature>
<feature type="binding site" evidence="5">
    <location>
        <position position="43"/>
    </location>
    <ligand>
        <name>isopentenyl diphosphate</name>
        <dbReference type="ChEBI" id="CHEBI:128769"/>
    </ligand>
</feature>
<feature type="binding site" evidence="5">
    <location>
        <position position="262"/>
    </location>
    <ligand>
        <name>isopentenyl diphosphate</name>
        <dbReference type="ChEBI" id="CHEBI:128769"/>
    </ligand>
</feature>
<keyword evidence="4 5" id="KW-0411">Iron-sulfur</keyword>
<reference evidence="6 7" key="1">
    <citation type="submission" date="2024-01" db="EMBL/GenBank/DDBJ databases">
        <title>Description of Olsenella sp. nov., isolated from pig feces.</title>
        <authorList>
            <person name="Chang Y.-H."/>
        </authorList>
    </citation>
    <scope>NUCLEOTIDE SEQUENCE [LARGE SCALE GENOMIC DNA]</scope>
    <source>
        <strain evidence="6 7">YH-ols2223</strain>
    </source>
</reference>
<feature type="binding site" evidence="5">
    <location>
        <position position="262"/>
    </location>
    <ligand>
        <name>(2E)-4-hydroxy-3-methylbut-2-enyl diphosphate</name>
        <dbReference type="ChEBI" id="CHEBI:128753"/>
    </ligand>
</feature>
<evidence type="ECO:0000256" key="1">
    <source>
        <dbReference type="ARBA" id="ARBA00022485"/>
    </source>
</evidence>
<keyword evidence="5" id="KW-0414">Isoprene biosynthesis</keyword>
<feature type="binding site" evidence="5">
    <location>
        <position position="125"/>
    </location>
    <ligand>
        <name>(2E)-4-hydroxy-3-methylbut-2-enyl diphosphate</name>
        <dbReference type="ChEBI" id="CHEBI:128753"/>
    </ligand>
</feature>
<comment type="caution">
    <text evidence="6">The sequence shown here is derived from an EMBL/GenBank/DDBJ whole genome shotgun (WGS) entry which is preliminary data.</text>
</comment>
<comment type="catalytic activity">
    <reaction evidence="5">
        <text>dimethylallyl diphosphate + 2 oxidized [2Fe-2S]-[ferredoxin] + H2O = (2E)-4-hydroxy-3-methylbut-2-enyl diphosphate + 2 reduced [2Fe-2S]-[ferredoxin] + 2 H(+)</text>
        <dbReference type="Rhea" id="RHEA:24825"/>
        <dbReference type="Rhea" id="RHEA-COMP:10000"/>
        <dbReference type="Rhea" id="RHEA-COMP:10001"/>
        <dbReference type="ChEBI" id="CHEBI:15377"/>
        <dbReference type="ChEBI" id="CHEBI:15378"/>
        <dbReference type="ChEBI" id="CHEBI:33737"/>
        <dbReference type="ChEBI" id="CHEBI:33738"/>
        <dbReference type="ChEBI" id="CHEBI:57623"/>
        <dbReference type="ChEBI" id="CHEBI:128753"/>
        <dbReference type="EC" id="1.17.7.4"/>
    </reaction>
</comment>
<dbReference type="PANTHER" id="PTHR30426:SF0">
    <property type="entry name" value="4-HYDROXY-3-METHYLBUT-2-ENYL DIPHOSPHATE REDUCTASE"/>
    <property type="match status" value="1"/>
</dbReference>
<dbReference type="NCBIfam" id="TIGR00216">
    <property type="entry name" value="ispH_lytB"/>
    <property type="match status" value="1"/>
</dbReference>
<comment type="pathway">
    <text evidence="5">Isoprenoid biosynthesis; isopentenyl diphosphate biosynthesis via DXP pathway; isopentenyl diphosphate from 1-deoxy-D-xylulose 5-phosphate: step 6/6.</text>
</comment>
<proteinExistence type="inferred from homology"/>
<protein>
    <recommendedName>
        <fullName evidence="5">4-hydroxy-3-methylbut-2-enyl diphosphate reductase</fullName>
        <shortName evidence="5">HMBPP reductase</shortName>
        <ecNumber evidence="5">1.17.7.4</ecNumber>
    </recommendedName>
</protein>
<feature type="binding site" evidence="5">
    <location>
        <position position="220"/>
    </location>
    <ligand>
        <name>dimethylallyl diphosphate</name>
        <dbReference type="ChEBI" id="CHEBI:57623"/>
    </ligand>
</feature>
<dbReference type="GO" id="GO:0051745">
    <property type="term" value="F:4-hydroxy-3-methylbut-2-enyl diphosphate reductase activity"/>
    <property type="evidence" value="ECO:0007669"/>
    <property type="project" value="UniProtKB-EC"/>
</dbReference>
<feature type="binding site" evidence="5">
    <location>
        <position position="162"/>
    </location>
    <ligand>
        <name>(2E)-4-hydroxy-3-methylbut-2-enyl diphosphate</name>
        <dbReference type="ChEBI" id="CHEBI:128753"/>
    </ligand>
</feature>
<dbReference type="CDD" id="cd13944">
    <property type="entry name" value="lytB_ispH"/>
    <property type="match status" value="1"/>
</dbReference>
<organism evidence="6 7">
    <name type="scientific">Olsenella absiana</name>
    <dbReference type="NCBI Taxonomy" id="3115222"/>
    <lineage>
        <taxon>Bacteria</taxon>
        <taxon>Bacillati</taxon>
        <taxon>Actinomycetota</taxon>
        <taxon>Coriobacteriia</taxon>
        <taxon>Coriobacteriales</taxon>
        <taxon>Atopobiaceae</taxon>
        <taxon>Olsenella</taxon>
    </lineage>
</organism>
<comment type="catalytic activity">
    <reaction evidence="5">
        <text>isopentenyl diphosphate + 2 oxidized [2Fe-2S]-[ferredoxin] + H2O = (2E)-4-hydroxy-3-methylbut-2-enyl diphosphate + 2 reduced [2Fe-2S]-[ferredoxin] + 2 H(+)</text>
        <dbReference type="Rhea" id="RHEA:24488"/>
        <dbReference type="Rhea" id="RHEA-COMP:10000"/>
        <dbReference type="Rhea" id="RHEA-COMP:10001"/>
        <dbReference type="ChEBI" id="CHEBI:15377"/>
        <dbReference type="ChEBI" id="CHEBI:15378"/>
        <dbReference type="ChEBI" id="CHEBI:33737"/>
        <dbReference type="ChEBI" id="CHEBI:33738"/>
        <dbReference type="ChEBI" id="CHEBI:128753"/>
        <dbReference type="ChEBI" id="CHEBI:128769"/>
        <dbReference type="EC" id="1.17.7.4"/>
    </reaction>
</comment>
<dbReference type="HAMAP" id="MF_00191">
    <property type="entry name" value="IspH"/>
    <property type="match status" value="1"/>
</dbReference>
<feature type="binding site" evidence="5">
    <location>
        <position position="75"/>
    </location>
    <ligand>
        <name>(2E)-4-hydroxy-3-methylbut-2-enyl diphosphate</name>
        <dbReference type="ChEBI" id="CHEBI:128753"/>
    </ligand>
</feature>
<dbReference type="EMBL" id="JAZGJQ010000003">
    <property type="protein sequence ID" value="MEE6147293.1"/>
    <property type="molecule type" value="Genomic_DNA"/>
</dbReference>
<feature type="binding site" evidence="5">
    <location>
        <position position="218"/>
    </location>
    <ligand>
        <name>dimethylallyl diphosphate</name>
        <dbReference type="ChEBI" id="CHEBI:57623"/>
    </ligand>
</feature>
<evidence type="ECO:0000256" key="5">
    <source>
        <dbReference type="HAMAP-Rule" id="MF_00191"/>
    </source>
</evidence>
<dbReference type="InterPro" id="IPR003451">
    <property type="entry name" value="LytB/IspH"/>
</dbReference>
<sequence length="284" mass="29543">MRPRIVVASEAGACYGVERALELVREAARGSEGPLYTLGPLIHNPQVVASLEEDGVGVVEDPGQAAGATLVLRTHGVTPATERAAREAGAAVIDATCPYVKKAHLAAERLSEEGYQVVIVGEKGHPEVEGTLGHAPGALVVADAAELDGARVGRRVGVVVQTTQTRACLRAVVDRLLDLAEEVRVVNTICDATTERQRAAAKLALEADVVIVIGGRISANTTHLAEICSERCPATHHIETPEELEAGWFEGASLVGVTAGASTPHEQIEAVASAIARLCDGVGE</sequence>
<feature type="binding site" evidence="5">
    <location>
        <position position="262"/>
    </location>
    <ligand>
        <name>dimethylallyl diphosphate</name>
        <dbReference type="ChEBI" id="CHEBI:57623"/>
    </ligand>
</feature>
<keyword evidence="2 5" id="KW-0479">Metal-binding</keyword>
<dbReference type="EC" id="1.17.7.4" evidence="5"/>
<feature type="binding site" evidence="5">
    <location>
        <position position="125"/>
    </location>
    <ligand>
        <name>dimethylallyl diphosphate</name>
        <dbReference type="ChEBI" id="CHEBI:57623"/>
    </ligand>
</feature>
<dbReference type="PANTHER" id="PTHR30426">
    <property type="entry name" value="4-HYDROXY-3-METHYLBUT-2-ENYL DIPHOSPHATE REDUCTASE"/>
    <property type="match status" value="1"/>
</dbReference>
<keyword evidence="3 5" id="KW-0408">Iron</keyword>
<evidence type="ECO:0000313" key="7">
    <source>
        <dbReference type="Proteomes" id="UP001332931"/>
    </source>
</evidence>
<comment type="caution">
    <text evidence="5">Lacks conserved residue(s) required for the propagation of feature annotation.</text>
</comment>
<feature type="binding site" evidence="5">
    <location>
        <position position="220"/>
    </location>
    <ligand>
        <name>isopentenyl diphosphate</name>
        <dbReference type="ChEBI" id="CHEBI:128769"/>
    </ligand>
</feature>
<dbReference type="Proteomes" id="UP001332931">
    <property type="component" value="Unassembled WGS sequence"/>
</dbReference>
<feature type="binding site" evidence="5">
    <location>
        <position position="75"/>
    </location>
    <ligand>
        <name>dimethylallyl diphosphate</name>
        <dbReference type="ChEBI" id="CHEBI:57623"/>
    </ligand>
</feature>
<comment type="pathway">
    <text evidence="5">Isoprenoid biosynthesis; dimethylallyl diphosphate biosynthesis; dimethylallyl diphosphate from (2E)-4-hydroxy-3-methylbutenyl diphosphate: step 1/1.</text>
</comment>
<dbReference type="Pfam" id="PF02401">
    <property type="entry name" value="LYTB"/>
    <property type="match status" value="1"/>
</dbReference>
<feature type="binding site" evidence="5">
    <location>
        <position position="43"/>
    </location>
    <ligand>
        <name>(2E)-4-hydroxy-3-methylbut-2-enyl diphosphate</name>
        <dbReference type="ChEBI" id="CHEBI:128753"/>
    </ligand>
</feature>
<comment type="function">
    <text evidence="5">Catalyzes the conversion of 1-hydroxy-2-methyl-2-(E)-butenyl 4-diphosphate (HMBPP) into a mixture of isopentenyl diphosphate (IPP) and dimethylallyl diphosphate (DMAPP). Acts in the terminal step of the DOXP/MEP pathway for isoprenoid precursor biosynthesis.</text>
</comment>
<feature type="binding site" evidence="5">
    <location>
        <position position="218"/>
    </location>
    <ligand>
        <name>(2E)-4-hydroxy-3-methylbut-2-enyl diphosphate</name>
        <dbReference type="ChEBI" id="CHEBI:128753"/>
    </ligand>
</feature>
<feature type="binding site" evidence="5">
    <location>
        <position position="190"/>
    </location>
    <ligand>
        <name>[4Fe-4S] cluster</name>
        <dbReference type="ChEBI" id="CHEBI:49883"/>
    </ligand>
</feature>
<comment type="similarity">
    <text evidence="5">Belongs to the IspH family.</text>
</comment>
<dbReference type="Gene3D" id="3.40.1010.20">
    <property type="entry name" value="4-hydroxy-3-methylbut-2-enyl diphosphate reductase, catalytic domain"/>
    <property type="match status" value="2"/>
</dbReference>
<evidence type="ECO:0000256" key="4">
    <source>
        <dbReference type="ARBA" id="ARBA00023014"/>
    </source>
</evidence>
<feature type="binding site" evidence="5">
    <location>
        <position position="14"/>
    </location>
    <ligand>
        <name>[4Fe-4S] cluster</name>
        <dbReference type="ChEBI" id="CHEBI:49883"/>
    </ligand>
</feature>
<keyword evidence="7" id="KW-1185">Reference proteome</keyword>
<feature type="binding site" evidence="5">
    <location>
        <position position="43"/>
    </location>
    <ligand>
        <name>dimethylallyl diphosphate</name>
        <dbReference type="ChEBI" id="CHEBI:57623"/>
    </ligand>
</feature>
<evidence type="ECO:0000256" key="3">
    <source>
        <dbReference type="ARBA" id="ARBA00023004"/>
    </source>
</evidence>
<feature type="binding site" evidence="5">
    <location>
        <position position="125"/>
    </location>
    <ligand>
        <name>isopentenyl diphosphate</name>
        <dbReference type="ChEBI" id="CHEBI:128769"/>
    </ligand>
</feature>
<evidence type="ECO:0000256" key="2">
    <source>
        <dbReference type="ARBA" id="ARBA00022723"/>
    </source>
</evidence>